<accession>A0A6A4I2C6</accession>
<evidence type="ECO:0000313" key="3">
    <source>
        <dbReference type="Proteomes" id="UP000799118"/>
    </source>
</evidence>
<reference evidence="2" key="1">
    <citation type="journal article" date="2019" name="Environ. Microbiol.">
        <title>Fungal ecological strategies reflected in gene transcription - a case study of two litter decomposers.</title>
        <authorList>
            <person name="Barbi F."/>
            <person name="Kohler A."/>
            <person name="Barry K."/>
            <person name="Baskaran P."/>
            <person name="Daum C."/>
            <person name="Fauchery L."/>
            <person name="Ihrmark K."/>
            <person name="Kuo A."/>
            <person name="LaButti K."/>
            <person name="Lipzen A."/>
            <person name="Morin E."/>
            <person name="Grigoriev I.V."/>
            <person name="Henrissat B."/>
            <person name="Lindahl B."/>
            <person name="Martin F."/>
        </authorList>
    </citation>
    <scope>NUCLEOTIDE SEQUENCE</scope>
    <source>
        <strain evidence="2">JB14</strain>
    </source>
</reference>
<name>A0A6A4I2C6_9AGAR</name>
<dbReference type="EMBL" id="ML769413">
    <property type="protein sequence ID" value="KAE9404899.1"/>
    <property type="molecule type" value="Genomic_DNA"/>
</dbReference>
<dbReference type="Proteomes" id="UP000799118">
    <property type="component" value="Unassembled WGS sequence"/>
</dbReference>
<dbReference type="AlphaFoldDB" id="A0A6A4I2C6"/>
<keyword evidence="3" id="KW-1185">Reference proteome</keyword>
<organism evidence="2 3">
    <name type="scientific">Gymnopus androsaceus JB14</name>
    <dbReference type="NCBI Taxonomy" id="1447944"/>
    <lineage>
        <taxon>Eukaryota</taxon>
        <taxon>Fungi</taxon>
        <taxon>Dikarya</taxon>
        <taxon>Basidiomycota</taxon>
        <taxon>Agaricomycotina</taxon>
        <taxon>Agaricomycetes</taxon>
        <taxon>Agaricomycetidae</taxon>
        <taxon>Agaricales</taxon>
        <taxon>Marasmiineae</taxon>
        <taxon>Omphalotaceae</taxon>
        <taxon>Gymnopus</taxon>
    </lineage>
</organism>
<proteinExistence type="predicted"/>
<gene>
    <name evidence="2" type="ORF">BT96DRAFT_988982</name>
</gene>
<protein>
    <submittedName>
        <fullName evidence="2">Uncharacterized protein</fullName>
    </submittedName>
</protein>
<feature type="region of interest" description="Disordered" evidence="1">
    <location>
        <begin position="37"/>
        <end position="63"/>
    </location>
</feature>
<sequence length="256" mass="29331">MTPDFAPRCCFLSQMLPGSVFIIIIINYHSQCIQDRPEASRRGHSTQQKEDPIDKSKFSSQASRYRKHLSLPRAGLKIRLPSLTTHSYPQMAGAHVCAIHDSVFRPMLRCFSHCALDKLRKSSVEKRMAEIEKAIQNGGAKLRPCLVIPNYLESARETSLGRRRICLMATFNDAAIAELPRMVRHFVVPVVTDSVDWDIKTFRPDERIHTTPRWKHGKNNVKSQWVICFTYEVKESALLKWRGGYHLDEEQGDALV</sequence>
<dbReference type="OrthoDB" id="2757939at2759"/>
<evidence type="ECO:0000313" key="2">
    <source>
        <dbReference type="EMBL" id="KAE9404899.1"/>
    </source>
</evidence>
<feature type="compositionally biased region" description="Basic and acidic residues" evidence="1">
    <location>
        <begin position="37"/>
        <end position="57"/>
    </location>
</feature>
<evidence type="ECO:0000256" key="1">
    <source>
        <dbReference type="SAM" id="MobiDB-lite"/>
    </source>
</evidence>